<protein>
    <submittedName>
        <fullName evidence="2">Uncharacterized protein</fullName>
    </submittedName>
</protein>
<name>A0AAV7I7R3_COTGL</name>
<organism evidence="2 3">
    <name type="scientific">Cotesia glomerata</name>
    <name type="common">Lepidopteran parasitic wasp</name>
    <name type="synonym">Apanteles glomeratus</name>
    <dbReference type="NCBI Taxonomy" id="32391"/>
    <lineage>
        <taxon>Eukaryota</taxon>
        <taxon>Metazoa</taxon>
        <taxon>Ecdysozoa</taxon>
        <taxon>Arthropoda</taxon>
        <taxon>Hexapoda</taxon>
        <taxon>Insecta</taxon>
        <taxon>Pterygota</taxon>
        <taxon>Neoptera</taxon>
        <taxon>Endopterygota</taxon>
        <taxon>Hymenoptera</taxon>
        <taxon>Apocrita</taxon>
        <taxon>Ichneumonoidea</taxon>
        <taxon>Braconidae</taxon>
        <taxon>Microgastrinae</taxon>
        <taxon>Cotesia</taxon>
    </lineage>
</organism>
<dbReference type="Proteomes" id="UP000826195">
    <property type="component" value="Unassembled WGS sequence"/>
</dbReference>
<dbReference type="AlphaFoldDB" id="A0AAV7I7R3"/>
<sequence>MVRQRDLISDTDNRDSAASCFFKESVNRVWCVTTVFEQGESEKKVEKRKQGRTDVNGGTQLTEKGKGVKDPEI</sequence>
<comment type="caution">
    <text evidence="2">The sequence shown here is derived from an EMBL/GenBank/DDBJ whole genome shotgun (WGS) entry which is preliminary data.</text>
</comment>
<accession>A0AAV7I7R3</accession>
<evidence type="ECO:0000256" key="1">
    <source>
        <dbReference type="SAM" id="MobiDB-lite"/>
    </source>
</evidence>
<gene>
    <name evidence="2" type="ORF">KQX54_018023</name>
</gene>
<feature type="region of interest" description="Disordered" evidence="1">
    <location>
        <begin position="39"/>
        <end position="73"/>
    </location>
</feature>
<keyword evidence="3" id="KW-1185">Reference proteome</keyword>
<reference evidence="2 3" key="1">
    <citation type="journal article" date="2021" name="J. Hered.">
        <title>A chromosome-level genome assembly of the parasitoid wasp, Cotesia glomerata (Hymenoptera: Braconidae).</title>
        <authorList>
            <person name="Pinto B.J."/>
            <person name="Weis J.J."/>
            <person name="Gamble T."/>
            <person name="Ode P.J."/>
            <person name="Paul R."/>
            <person name="Zaspel J.M."/>
        </authorList>
    </citation>
    <scope>NUCLEOTIDE SEQUENCE [LARGE SCALE GENOMIC DNA]</scope>
    <source>
        <strain evidence="2">CgM1</strain>
    </source>
</reference>
<proteinExistence type="predicted"/>
<feature type="compositionally biased region" description="Basic and acidic residues" evidence="1">
    <location>
        <begin position="63"/>
        <end position="73"/>
    </location>
</feature>
<evidence type="ECO:0000313" key="2">
    <source>
        <dbReference type="EMBL" id="KAH0547249.1"/>
    </source>
</evidence>
<dbReference type="EMBL" id="JAHXZJ010002237">
    <property type="protein sequence ID" value="KAH0547249.1"/>
    <property type="molecule type" value="Genomic_DNA"/>
</dbReference>
<evidence type="ECO:0000313" key="3">
    <source>
        <dbReference type="Proteomes" id="UP000826195"/>
    </source>
</evidence>